<keyword evidence="3 10" id="KW-0963">Cytoplasm</keyword>
<dbReference type="SUPFAM" id="SSF75217">
    <property type="entry name" value="alpha/beta knot"/>
    <property type="match status" value="1"/>
</dbReference>
<dbReference type="GO" id="GO:0005737">
    <property type="term" value="C:cytoplasm"/>
    <property type="evidence" value="ECO:0007669"/>
    <property type="project" value="UniProtKB-SubCell"/>
</dbReference>
<keyword evidence="5 10" id="KW-0489">Methyltransferase</keyword>
<keyword evidence="7 10" id="KW-0949">S-adenosyl-L-methionine</keyword>
<feature type="domain" description="Ribosomal RNA small subunit methyltransferase E PUA-like" evidence="12">
    <location>
        <begin position="24"/>
        <end position="70"/>
    </location>
</feature>
<gene>
    <name evidence="13" type="ORF">JCM31447_26460</name>
</gene>
<name>A0A4P2VLI0_FLUSA</name>
<evidence type="ECO:0000256" key="4">
    <source>
        <dbReference type="ARBA" id="ARBA00022552"/>
    </source>
</evidence>
<dbReference type="InterPro" id="IPR046887">
    <property type="entry name" value="RsmE_PUA-like"/>
</dbReference>
<dbReference type="PANTHER" id="PTHR30027">
    <property type="entry name" value="RIBOSOMAL RNA SMALL SUBUNIT METHYLTRANSFERASE E"/>
    <property type="match status" value="1"/>
</dbReference>
<dbReference type="Gene3D" id="3.40.1280.10">
    <property type="match status" value="1"/>
</dbReference>
<dbReference type="SUPFAM" id="SSF88697">
    <property type="entry name" value="PUA domain-like"/>
    <property type="match status" value="1"/>
</dbReference>
<reference evidence="13 14" key="1">
    <citation type="submission" date="2018-12" db="EMBL/GenBank/DDBJ databases">
        <title>Rubrispira sanarue gen. nov., sp., nov., a member of the order Silvanigrellales, isolated from a brackish lake in Hamamatsu Japan.</title>
        <authorList>
            <person name="Maejima Y."/>
            <person name="Iino T."/>
            <person name="Muraguchi Y."/>
            <person name="Fukuda K."/>
            <person name="Nojiri H."/>
            <person name="Ohkuma M."/>
            <person name="Moriuchi R."/>
            <person name="Dohra H."/>
            <person name="Kimbara K."/>
            <person name="Shintani M."/>
        </authorList>
    </citation>
    <scope>NUCLEOTIDE SEQUENCE [LARGE SCALE GENOMIC DNA]</scope>
    <source>
        <strain evidence="13 14">RF1110005</strain>
    </source>
</reference>
<comment type="subcellular location">
    <subcellularLocation>
        <location evidence="1 10">Cytoplasm</location>
    </subcellularLocation>
</comment>
<evidence type="ECO:0000313" key="14">
    <source>
        <dbReference type="Proteomes" id="UP000291236"/>
    </source>
</evidence>
<protein>
    <recommendedName>
        <fullName evidence="10">Ribosomal RNA small subunit methyltransferase E</fullName>
        <ecNumber evidence="10">2.1.1.193</ecNumber>
    </recommendedName>
</protein>
<sequence>MSIQKQSWTLIQADLSKAQSEVILKDDEHHYAFHVLRLSSGDEVEITNCKGLKAIGCIESANKKSISIKINKVTEVKKSAPEIHLWLAYPKPATLEEVVSSASELGVDHIHIFKADKSAVKSPIKIEKMERISQEAVRISKSAFAAKISCYNNLIELFQKNVNINNKNRLILFCDESHIYEGKIQNSIYTVLREHFKKDLEEICLLIGPEASFSDKERLFIHETLTKHSVSLGNNILRVPSAVLSALGSIINFKNDQ</sequence>
<keyword evidence="6 10" id="KW-0808">Transferase</keyword>
<proteinExistence type="inferred from homology"/>
<dbReference type="PIRSF" id="PIRSF015601">
    <property type="entry name" value="MTase_slr0722"/>
    <property type="match status" value="1"/>
</dbReference>
<evidence type="ECO:0000256" key="2">
    <source>
        <dbReference type="ARBA" id="ARBA00005528"/>
    </source>
</evidence>
<dbReference type="KEGG" id="sbf:JCM31447_26460"/>
<dbReference type="AlphaFoldDB" id="A0A4P2VLI0"/>
<keyword evidence="4 10" id="KW-0698">rRNA processing</keyword>
<organism evidence="13 14">
    <name type="scientific">Fluviispira sanaruensis</name>
    <dbReference type="NCBI Taxonomy" id="2493639"/>
    <lineage>
        <taxon>Bacteria</taxon>
        <taxon>Pseudomonadati</taxon>
        <taxon>Bdellovibrionota</taxon>
        <taxon>Oligoflexia</taxon>
        <taxon>Silvanigrellales</taxon>
        <taxon>Silvanigrellaceae</taxon>
        <taxon>Fluviispira</taxon>
    </lineage>
</organism>
<evidence type="ECO:0000256" key="5">
    <source>
        <dbReference type="ARBA" id="ARBA00022603"/>
    </source>
</evidence>
<evidence type="ECO:0000259" key="11">
    <source>
        <dbReference type="Pfam" id="PF04452"/>
    </source>
</evidence>
<accession>A0A4P2VLI0</accession>
<dbReference type="GO" id="GO:0070475">
    <property type="term" value="P:rRNA base methylation"/>
    <property type="evidence" value="ECO:0007669"/>
    <property type="project" value="TreeGrafter"/>
</dbReference>
<dbReference type="GO" id="GO:0070042">
    <property type="term" value="F:rRNA (uridine-N3-)-methyltransferase activity"/>
    <property type="evidence" value="ECO:0007669"/>
    <property type="project" value="TreeGrafter"/>
</dbReference>
<dbReference type="PANTHER" id="PTHR30027:SF3">
    <property type="entry name" value="16S RRNA (URACIL(1498)-N(3))-METHYLTRANSFERASE"/>
    <property type="match status" value="1"/>
</dbReference>
<evidence type="ECO:0000313" key="13">
    <source>
        <dbReference type="EMBL" id="BBH54186.1"/>
    </source>
</evidence>
<dbReference type="InterPro" id="IPR015947">
    <property type="entry name" value="PUA-like_sf"/>
</dbReference>
<dbReference type="Proteomes" id="UP000291236">
    <property type="component" value="Chromosome"/>
</dbReference>
<dbReference type="Pfam" id="PF04452">
    <property type="entry name" value="Methyltrans_RNA"/>
    <property type="match status" value="1"/>
</dbReference>
<evidence type="ECO:0000256" key="3">
    <source>
        <dbReference type="ARBA" id="ARBA00022490"/>
    </source>
</evidence>
<comment type="catalytic activity">
    <reaction evidence="9 10">
        <text>uridine(1498) in 16S rRNA + S-adenosyl-L-methionine = N(3)-methyluridine(1498) in 16S rRNA + S-adenosyl-L-homocysteine + H(+)</text>
        <dbReference type="Rhea" id="RHEA:42920"/>
        <dbReference type="Rhea" id="RHEA-COMP:10283"/>
        <dbReference type="Rhea" id="RHEA-COMP:10284"/>
        <dbReference type="ChEBI" id="CHEBI:15378"/>
        <dbReference type="ChEBI" id="CHEBI:57856"/>
        <dbReference type="ChEBI" id="CHEBI:59789"/>
        <dbReference type="ChEBI" id="CHEBI:65315"/>
        <dbReference type="ChEBI" id="CHEBI:74502"/>
        <dbReference type="EC" id="2.1.1.193"/>
    </reaction>
</comment>
<evidence type="ECO:0000256" key="8">
    <source>
        <dbReference type="ARBA" id="ARBA00025699"/>
    </source>
</evidence>
<dbReference type="InterPro" id="IPR029028">
    <property type="entry name" value="Alpha/beta_knot_MTases"/>
</dbReference>
<dbReference type="Pfam" id="PF20260">
    <property type="entry name" value="PUA_4"/>
    <property type="match status" value="1"/>
</dbReference>
<evidence type="ECO:0000256" key="9">
    <source>
        <dbReference type="ARBA" id="ARBA00047944"/>
    </source>
</evidence>
<dbReference type="NCBIfam" id="TIGR00046">
    <property type="entry name" value="RsmE family RNA methyltransferase"/>
    <property type="match status" value="1"/>
</dbReference>
<dbReference type="InterPro" id="IPR046886">
    <property type="entry name" value="RsmE_MTase_dom"/>
</dbReference>
<evidence type="ECO:0000259" key="12">
    <source>
        <dbReference type="Pfam" id="PF20260"/>
    </source>
</evidence>
<evidence type="ECO:0000256" key="7">
    <source>
        <dbReference type="ARBA" id="ARBA00022691"/>
    </source>
</evidence>
<evidence type="ECO:0000256" key="1">
    <source>
        <dbReference type="ARBA" id="ARBA00004496"/>
    </source>
</evidence>
<evidence type="ECO:0000256" key="10">
    <source>
        <dbReference type="PIRNR" id="PIRNR015601"/>
    </source>
</evidence>
<evidence type="ECO:0000256" key="6">
    <source>
        <dbReference type="ARBA" id="ARBA00022679"/>
    </source>
</evidence>
<dbReference type="EMBL" id="AP019368">
    <property type="protein sequence ID" value="BBH54186.1"/>
    <property type="molecule type" value="Genomic_DNA"/>
</dbReference>
<keyword evidence="14" id="KW-1185">Reference proteome</keyword>
<feature type="domain" description="Ribosomal RNA small subunit methyltransferase E methyltransferase" evidence="11">
    <location>
        <begin position="80"/>
        <end position="250"/>
    </location>
</feature>
<dbReference type="EC" id="2.1.1.193" evidence="10"/>
<dbReference type="InterPro" id="IPR029026">
    <property type="entry name" value="tRNA_m1G_MTases_N"/>
</dbReference>
<comment type="function">
    <text evidence="8 10">Specifically methylates the N3 position of the uracil ring of uridine 1498 (m3U1498) in 16S rRNA. Acts on the fully assembled 30S ribosomal subunit.</text>
</comment>
<comment type="similarity">
    <text evidence="2 10">Belongs to the RNA methyltransferase RsmE family.</text>
</comment>
<dbReference type="RefSeq" id="WP_130611458.1">
    <property type="nucleotide sequence ID" value="NZ_AP019368.1"/>
</dbReference>
<dbReference type="OrthoDB" id="9815641at2"/>
<dbReference type="InterPro" id="IPR006700">
    <property type="entry name" value="RsmE"/>
</dbReference>